<dbReference type="AlphaFoldDB" id="A0A848CER9"/>
<dbReference type="InterPro" id="IPR007159">
    <property type="entry name" value="SpoVT-AbrB_dom"/>
</dbReference>
<feature type="domain" description="SpoVT-AbrB" evidence="1">
    <location>
        <begin position="4"/>
        <end position="46"/>
    </location>
</feature>
<dbReference type="SMART" id="SM00966">
    <property type="entry name" value="SpoVT_AbrB"/>
    <property type="match status" value="1"/>
</dbReference>
<sequence>MKVRRVGNSVTLTIPKSFNISPGAKFKAELKDDGSIVYRPEHKNPFEGHWFKEDLHQKDVLNDCEVLDSEWS</sequence>
<evidence type="ECO:0000313" key="2">
    <source>
        <dbReference type="EMBL" id="NME43150.1"/>
    </source>
</evidence>
<dbReference type="InterPro" id="IPR037914">
    <property type="entry name" value="SpoVT-AbrB_sf"/>
</dbReference>
<dbReference type="NCBIfam" id="NF047400">
    <property type="entry name" value="MazE_PemI_antitoxin"/>
    <property type="match status" value="1"/>
</dbReference>
<keyword evidence="2" id="KW-0238">DNA-binding</keyword>
<protein>
    <submittedName>
        <fullName evidence="2">AbrB/MazE/SpoVT family DNA-binding domain-containing protein</fullName>
    </submittedName>
</protein>
<organism evidence="2 3">
    <name type="scientific">Ligilactobacillus agilis</name>
    <dbReference type="NCBI Taxonomy" id="1601"/>
    <lineage>
        <taxon>Bacteria</taxon>
        <taxon>Bacillati</taxon>
        <taxon>Bacillota</taxon>
        <taxon>Bacilli</taxon>
        <taxon>Lactobacillales</taxon>
        <taxon>Lactobacillaceae</taxon>
        <taxon>Ligilactobacillus</taxon>
    </lineage>
</organism>
<dbReference type="EMBL" id="JABAFP010000063">
    <property type="protein sequence ID" value="NME43150.1"/>
    <property type="molecule type" value="Genomic_DNA"/>
</dbReference>
<reference evidence="2 3" key="1">
    <citation type="submission" date="2020-04" db="EMBL/GenBank/DDBJ databases">
        <authorList>
            <person name="Hitch T.C.A."/>
            <person name="Wylensek D."/>
            <person name="Clavel T."/>
        </authorList>
    </citation>
    <scope>NUCLEOTIDE SEQUENCE [LARGE SCALE GENOMIC DNA]</scope>
    <source>
        <strain evidence="2 3">WCA-389-WT-5H1</strain>
    </source>
</reference>
<gene>
    <name evidence="2" type="ORF">HF863_10315</name>
</gene>
<accession>A0A848CER9</accession>
<comment type="caution">
    <text evidence="2">The sequence shown here is derived from an EMBL/GenBank/DDBJ whole genome shotgun (WGS) entry which is preliminary data.</text>
</comment>
<dbReference type="GO" id="GO:0003677">
    <property type="term" value="F:DNA binding"/>
    <property type="evidence" value="ECO:0007669"/>
    <property type="project" value="UniProtKB-KW"/>
</dbReference>
<dbReference type="SUPFAM" id="SSF89447">
    <property type="entry name" value="AbrB/MazE/MraZ-like"/>
    <property type="match status" value="1"/>
</dbReference>
<dbReference type="Proteomes" id="UP000563853">
    <property type="component" value="Unassembled WGS sequence"/>
</dbReference>
<evidence type="ECO:0000313" key="3">
    <source>
        <dbReference type="Proteomes" id="UP000563853"/>
    </source>
</evidence>
<name>A0A848CER9_9LACO</name>
<evidence type="ECO:0000259" key="1">
    <source>
        <dbReference type="SMART" id="SM00966"/>
    </source>
</evidence>
<dbReference type="Gene3D" id="2.10.260.10">
    <property type="match status" value="1"/>
</dbReference>
<proteinExistence type="predicted"/>